<evidence type="ECO:0000256" key="2">
    <source>
        <dbReference type="ARBA" id="ARBA00008787"/>
    </source>
</evidence>
<reference evidence="7 8" key="1">
    <citation type="submission" date="2014-05" db="EMBL/GenBank/DDBJ databases">
        <title>ATOL: Assembling a taxonomically balanced genome-scale reconstruction of the evolutionary history of the Enterobacteriaceae.</title>
        <authorList>
            <person name="Plunkett G.III."/>
            <person name="Neeno-Eckwall E.C."/>
            <person name="Glasner J.D."/>
            <person name="Perna N.T."/>
        </authorList>
    </citation>
    <scope>NUCLEOTIDE SEQUENCE [LARGE SCALE GENOMIC DNA]</scope>
    <source>
        <strain evidence="7 8">ATCC 33301</strain>
    </source>
</reference>
<evidence type="ECO:0000256" key="6">
    <source>
        <dbReference type="PIRNR" id="PIRNR039090"/>
    </source>
</evidence>
<dbReference type="Gene3D" id="1.20.120.340">
    <property type="entry name" value="Flagellar protein FliS"/>
    <property type="match status" value="1"/>
</dbReference>
<dbReference type="GO" id="GO:0044780">
    <property type="term" value="P:bacterial-type flagellum assembly"/>
    <property type="evidence" value="ECO:0007669"/>
    <property type="project" value="InterPro"/>
</dbReference>
<comment type="subcellular location">
    <subcellularLocation>
        <location evidence="1 6">Cytoplasm</location>
        <location evidence="1 6">Cytosol</location>
    </subcellularLocation>
</comment>
<name>A0A085JKK9_9GAMM</name>
<proteinExistence type="inferred from homology"/>
<keyword evidence="4 6" id="KW-1005">Bacterial flagellum biogenesis</keyword>
<keyword evidence="7" id="KW-0966">Cell projection</keyword>
<comment type="similarity">
    <text evidence="2 6">Belongs to the FliS family.</text>
</comment>
<dbReference type="InterPro" id="IPR003713">
    <property type="entry name" value="FliS"/>
</dbReference>
<sequence>MYDNDTHGSYDYQSADLERQVATATPHQLVLIMFNGLMDELIRAKSHIQAKRYAQKAQSINRCIDILNALSSALNYEQGGELAKTLASLYDYCVRCLYEASHQLSVDKVSEVERLLGEIEAGWREMAQ</sequence>
<dbReference type="OrthoDB" id="9792010at2"/>
<dbReference type="SUPFAM" id="SSF101116">
    <property type="entry name" value="Flagellar export chaperone FliS"/>
    <property type="match status" value="1"/>
</dbReference>
<dbReference type="eggNOG" id="COG1516">
    <property type="taxonomic scope" value="Bacteria"/>
</dbReference>
<evidence type="ECO:0000256" key="3">
    <source>
        <dbReference type="ARBA" id="ARBA00022490"/>
    </source>
</evidence>
<keyword evidence="7" id="KW-0282">Flagellum</keyword>
<dbReference type="EMBL" id="JMPR01000018">
    <property type="protein sequence ID" value="KFD21005.1"/>
    <property type="molecule type" value="Genomic_DNA"/>
</dbReference>
<evidence type="ECO:0000256" key="4">
    <source>
        <dbReference type="ARBA" id="ARBA00022795"/>
    </source>
</evidence>
<keyword evidence="5" id="KW-0143">Chaperone</keyword>
<dbReference type="Pfam" id="PF02561">
    <property type="entry name" value="FliS"/>
    <property type="match status" value="1"/>
</dbReference>
<keyword evidence="7" id="KW-0969">Cilium</keyword>
<keyword evidence="8" id="KW-1185">Reference proteome</keyword>
<gene>
    <name evidence="7" type="ORF">GTPT_0944</name>
</gene>
<dbReference type="GO" id="GO:0071973">
    <property type="term" value="P:bacterial-type flagellum-dependent cell motility"/>
    <property type="evidence" value="ECO:0007669"/>
    <property type="project" value="TreeGrafter"/>
</dbReference>
<dbReference type="PIRSF" id="PIRSF039090">
    <property type="entry name" value="Flis"/>
    <property type="match status" value="1"/>
</dbReference>
<protein>
    <recommendedName>
        <fullName evidence="6">Flagellar secretion chaperone FliS</fullName>
    </recommendedName>
</protein>
<organism evidence="7 8">
    <name type="scientific">Tatumella ptyseos ATCC 33301</name>
    <dbReference type="NCBI Taxonomy" id="1005995"/>
    <lineage>
        <taxon>Bacteria</taxon>
        <taxon>Pseudomonadati</taxon>
        <taxon>Pseudomonadota</taxon>
        <taxon>Gammaproteobacteria</taxon>
        <taxon>Enterobacterales</taxon>
        <taxon>Erwiniaceae</taxon>
        <taxon>Tatumella</taxon>
    </lineage>
</organism>
<evidence type="ECO:0000256" key="1">
    <source>
        <dbReference type="ARBA" id="ARBA00004514"/>
    </source>
</evidence>
<evidence type="ECO:0000313" key="8">
    <source>
        <dbReference type="Proteomes" id="UP000028602"/>
    </source>
</evidence>
<dbReference type="Proteomes" id="UP000028602">
    <property type="component" value="Unassembled WGS sequence"/>
</dbReference>
<dbReference type="CDD" id="cd16098">
    <property type="entry name" value="FliS"/>
    <property type="match status" value="1"/>
</dbReference>
<dbReference type="PANTHER" id="PTHR34773:SF1">
    <property type="entry name" value="FLAGELLAR SECRETION CHAPERONE FLIS"/>
    <property type="match status" value="1"/>
</dbReference>
<keyword evidence="3 6" id="KW-0963">Cytoplasm</keyword>
<evidence type="ECO:0000313" key="7">
    <source>
        <dbReference type="EMBL" id="KFD21005.1"/>
    </source>
</evidence>
<evidence type="ECO:0000256" key="5">
    <source>
        <dbReference type="ARBA" id="ARBA00023186"/>
    </source>
</evidence>
<dbReference type="PANTHER" id="PTHR34773">
    <property type="entry name" value="FLAGELLAR SECRETION CHAPERONE FLIS"/>
    <property type="match status" value="1"/>
</dbReference>
<dbReference type="GO" id="GO:0005829">
    <property type="term" value="C:cytosol"/>
    <property type="evidence" value="ECO:0007669"/>
    <property type="project" value="UniProtKB-SubCell"/>
</dbReference>
<dbReference type="NCBIfam" id="TIGR00208">
    <property type="entry name" value="fliS"/>
    <property type="match status" value="1"/>
</dbReference>
<comment type="caution">
    <text evidence="7">The sequence shown here is derived from an EMBL/GenBank/DDBJ whole genome shotgun (WGS) entry which is preliminary data.</text>
</comment>
<accession>A0A085JKK9</accession>
<dbReference type="RefSeq" id="WP_025901014.1">
    <property type="nucleotide sequence ID" value="NZ_ATMJ01000027.1"/>
</dbReference>
<dbReference type="AlphaFoldDB" id="A0A085JKK9"/>
<dbReference type="InterPro" id="IPR036584">
    <property type="entry name" value="FliS_sf"/>
</dbReference>